<dbReference type="AlphaFoldDB" id="A0A840XMS8"/>
<dbReference type="Proteomes" id="UP000552883">
    <property type="component" value="Unassembled WGS sequence"/>
</dbReference>
<evidence type="ECO:0000313" key="1">
    <source>
        <dbReference type="EMBL" id="MBB5617219.1"/>
    </source>
</evidence>
<keyword evidence="2" id="KW-1185">Reference proteome</keyword>
<reference evidence="1 2" key="1">
    <citation type="submission" date="2020-08" db="EMBL/GenBank/DDBJ databases">
        <title>Sequencing the genomes of 1000 actinobacteria strains.</title>
        <authorList>
            <person name="Klenk H.-P."/>
        </authorList>
    </citation>
    <scope>NUCLEOTIDE SEQUENCE [LARGE SCALE GENOMIC DNA]</scope>
    <source>
        <strain evidence="1 2">DSM 23889</strain>
    </source>
</reference>
<organism evidence="1 2">
    <name type="scientific">Microcella frigidaquae</name>
    <dbReference type="NCBI Taxonomy" id="424758"/>
    <lineage>
        <taxon>Bacteria</taxon>
        <taxon>Bacillati</taxon>
        <taxon>Actinomycetota</taxon>
        <taxon>Actinomycetes</taxon>
        <taxon>Micrococcales</taxon>
        <taxon>Microbacteriaceae</taxon>
        <taxon>Microcella</taxon>
    </lineage>
</organism>
<comment type="caution">
    <text evidence="1">The sequence shown here is derived from an EMBL/GenBank/DDBJ whole genome shotgun (WGS) entry which is preliminary data.</text>
</comment>
<dbReference type="RefSeq" id="WP_153982541.1">
    <property type="nucleotide sequence ID" value="NZ_BAAANZ010000009.1"/>
</dbReference>
<proteinExistence type="predicted"/>
<sequence>MAIEVTETFEVARVEVGDDYRVHLWQARKASSYTVTQAMTLARELVAAADEADRLLADHLRDMAARTASEAGGAPL</sequence>
<evidence type="ECO:0000313" key="2">
    <source>
        <dbReference type="Proteomes" id="UP000552883"/>
    </source>
</evidence>
<gene>
    <name evidence="1" type="ORF">BJ959_000715</name>
</gene>
<name>A0A840XMS8_9MICO</name>
<protein>
    <submittedName>
        <fullName evidence="1">Uncharacterized protein</fullName>
    </submittedName>
</protein>
<accession>A0A840XMS8</accession>
<dbReference type="EMBL" id="JACHBS010000001">
    <property type="protein sequence ID" value="MBB5617219.1"/>
    <property type="molecule type" value="Genomic_DNA"/>
</dbReference>